<evidence type="ECO:0008006" key="5">
    <source>
        <dbReference type="Google" id="ProtNLM"/>
    </source>
</evidence>
<reference evidence="3" key="1">
    <citation type="journal article" date="2023" name="Genome Biol. Evol.">
        <title>Long-read-based Genome Assembly of Drosophila gunungcola Reveals Fewer Chemosensory Genes in Flower-breeding Species.</title>
        <authorList>
            <person name="Negi A."/>
            <person name="Liao B.Y."/>
            <person name="Yeh S.D."/>
        </authorList>
    </citation>
    <scope>NUCLEOTIDE SEQUENCE</scope>
    <source>
        <strain evidence="3">Sukarami</strain>
    </source>
</reference>
<dbReference type="OrthoDB" id="2017693at2759"/>
<dbReference type="InterPro" id="IPR015867">
    <property type="entry name" value="N-reg_PII/ATP_PRibTrfase_C"/>
</dbReference>
<protein>
    <recommendedName>
        <fullName evidence="5">Protein CutA homolog</fullName>
    </recommendedName>
</protein>
<dbReference type="Proteomes" id="UP001059596">
    <property type="component" value="Unassembled WGS sequence"/>
</dbReference>
<sequence length="192" mass="21381">MQYRICARFLPFRWVFARDLLFVSTIAAVTIRPALATSSSCFASRERCFSSSVPPSSSSSCSSSSSISMMSDQTGESYQAGSSSVAFVTTPDRETARKLARSIIERKLAACVNIVPQIESIYMWEGKVNEDNEFLLMVKTRTSRIDELSKFVRENHPYSVAEVISLPIQNGNPPYLDWIAQTVPKSADKTQD</sequence>
<dbReference type="InterPro" id="IPR004323">
    <property type="entry name" value="Ion_tolerance_CutA"/>
</dbReference>
<name>A0A9P9YCD1_9MUSC</name>
<feature type="region of interest" description="Disordered" evidence="2">
    <location>
        <begin position="48"/>
        <end position="68"/>
    </location>
</feature>
<proteinExistence type="inferred from homology"/>
<organism evidence="3 4">
    <name type="scientific">Drosophila gunungcola</name>
    <name type="common">fruit fly</name>
    <dbReference type="NCBI Taxonomy" id="103775"/>
    <lineage>
        <taxon>Eukaryota</taxon>
        <taxon>Metazoa</taxon>
        <taxon>Ecdysozoa</taxon>
        <taxon>Arthropoda</taxon>
        <taxon>Hexapoda</taxon>
        <taxon>Insecta</taxon>
        <taxon>Pterygota</taxon>
        <taxon>Neoptera</taxon>
        <taxon>Endopterygota</taxon>
        <taxon>Diptera</taxon>
        <taxon>Brachycera</taxon>
        <taxon>Muscomorpha</taxon>
        <taxon>Ephydroidea</taxon>
        <taxon>Drosophilidae</taxon>
        <taxon>Drosophila</taxon>
        <taxon>Sophophora</taxon>
    </lineage>
</organism>
<dbReference type="SUPFAM" id="SSF54913">
    <property type="entry name" value="GlnB-like"/>
    <property type="match status" value="1"/>
</dbReference>
<evidence type="ECO:0000313" key="4">
    <source>
        <dbReference type="Proteomes" id="UP001059596"/>
    </source>
</evidence>
<keyword evidence="4" id="KW-1185">Reference proteome</keyword>
<dbReference type="Gene3D" id="3.30.70.120">
    <property type="match status" value="1"/>
</dbReference>
<feature type="compositionally biased region" description="Low complexity" evidence="2">
    <location>
        <begin position="50"/>
        <end position="68"/>
    </location>
</feature>
<accession>A0A9P9YCD1</accession>
<evidence type="ECO:0000256" key="2">
    <source>
        <dbReference type="SAM" id="MobiDB-lite"/>
    </source>
</evidence>
<evidence type="ECO:0000313" key="3">
    <source>
        <dbReference type="EMBL" id="KAI8034080.1"/>
    </source>
</evidence>
<dbReference type="GO" id="GO:0005507">
    <property type="term" value="F:copper ion binding"/>
    <property type="evidence" value="ECO:0007669"/>
    <property type="project" value="TreeGrafter"/>
</dbReference>
<comment type="caution">
    <text evidence="3">The sequence shown here is derived from an EMBL/GenBank/DDBJ whole genome shotgun (WGS) entry which is preliminary data.</text>
</comment>
<evidence type="ECO:0000256" key="1">
    <source>
        <dbReference type="ARBA" id="ARBA00010169"/>
    </source>
</evidence>
<comment type="similarity">
    <text evidence="1">Belongs to the CutA family.</text>
</comment>
<dbReference type="PANTHER" id="PTHR23419:SF8">
    <property type="entry name" value="FI09726P"/>
    <property type="match status" value="1"/>
</dbReference>
<dbReference type="PANTHER" id="PTHR23419">
    <property type="entry name" value="DIVALENT CATION TOLERANCE CUTA-RELATED"/>
    <property type="match status" value="1"/>
</dbReference>
<dbReference type="GO" id="GO:0010038">
    <property type="term" value="P:response to metal ion"/>
    <property type="evidence" value="ECO:0007669"/>
    <property type="project" value="InterPro"/>
</dbReference>
<dbReference type="EMBL" id="JAMKOV010000082">
    <property type="protein sequence ID" value="KAI8034080.1"/>
    <property type="molecule type" value="Genomic_DNA"/>
</dbReference>
<dbReference type="InterPro" id="IPR011322">
    <property type="entry name" value="N-reg_PII-like_a/b"/>
</dbReference>
<dbReference type="AlphaFoldDB" id="A0A9P9YCD1"/>
<dbReference type="Pfam" id="PF03091">
    <property type="entry name" value="CutA1"/>
    <property type="match status" value="1"/>
</dbReference>
<gene>
    <name evidence="3" type="ORF">M5D96_013163</name>
</gene>